<dbReference type="PANTHER" id="PTHR11252">
    <property type="entry name" value="POLYRIBONUCLEOTIDE NUCLEOTIDYLTRANSFERASE"/>
    <property type="match status" value="1"/>
</dbReference>
<evidence type="ECO:0000313" key="14">
    <source>
        <dbReference type="Proteomes" id="UP000317935"/>
    </source>
</evidence>
<dbReference type="InterPro" id="IPR012162">
    <property type="entry name" value="PNPase"/>
</dbReference>
<dbReference type="GO" id="GO:0003723">
    <property type="term" value="F:RNA binding"/>
    <property type="evidence" value="ECO:0007669"/>
    <property type="project" value="UniProtKB-UniRule"/>
</dbReference>
<keyword evidence="8 10" id="KW-0694">RNA-binding</keyword>
<dbReference type="Pfam" id="PF00013">
    <property type="entry name" value="KH_1"/>
    <property type="match status" value="1"/>
</dbReference>
<dbReference type="Gene3D" id="3.30.1370.10">
    <property type="entry name" value="K Homology domain, type 1"/>
    <property type="match status" value="1"/>
</dbReference>
<dbReference type="FunFam" id="3.30.230.70:FF:000029">
    <property type="entry name" value="Polyribonucleotide nucleotidyltransferase"/>
    <property type="match status" value="1"/>
</dbReference>
<dbReference type="Pfam" id="PF01138">
    <property type="entry name" value="RNase_PH"/>
    <property type="match status" value="2"/>
</dbReference>
<protein>
    <recommendedName>
        <fullName evidence="2 9">Polyribonucleotide nucleotidyltransferase</fullName>
        <ecNumber evidence="2 9">2.7.7.8</ecNumber>
    </recommendedName>
</protein>
<evidence type="ECO:0000256" key="1">
    <source>
        <dbReference type="ARBA" id="ARBA00007404"/>
    </source>
</evidence>
<dbReference type="Pfam" id="PF00575">
    <property type="entry name" value="S1"/>
    <property type="match status" value="1"/>
</dbReference>
<dbReference type="SUPFAM" id="SSF54791">
    <property type="entry name" value="Eukaryotic type KH-domain (KH-domain type I)"/>
    <property type="match status" value="1"/>
</dbReference>
<name>A0A6J4CYA1_9HELI</name>
<evidence type="ECO:0000256" key="10">
    <source>
        <dbReference type="PROSITE-ProRule" id="PRU00117"/>
    </source>
</evidence>
<dbReference type="CDD" id="cd02393">
    <property type="entry name" value="KH-I_PNPase"/>
    <property type="match status" value="1"/>
</dbReference>
<evidence type="ECO:0000256" key="3">
    <source>
        <dbReference type="ARBA" id="ARBA00022490"/>
    </source>
</evidence>
<dbReference type="InterPro" id="IPR004088">
    <property type="entry name" value="KH_dom_type_1"/>
</dbReference>
<accession>A0A6J4CYA1</accession>
<feature type="domain" description="S1 motif" evidence="11">
    <location>
        <begin position="609"/>
        <end position="672"/>
    </location>
</feature>
<dbReference type="NCBIfam" id="NF008805">
    <property type="entry name" value="PRK11824.1"/>
    <property type="match status" value="1"/>
</dbReference>
<evidence type="ECO:0000313" key="15">
    <source>
        <dbReference type="Proteomes" id="UP000509742"/>
    </source>
</evidence>
<gene>
    <name evidence="13" type="primary">pnp</name>
    <name evidence="12" type="ORF">NHP190020_07470</name>
    <name evidence="13" type="ORF">SNTW_03270</name>
</gene>
<dbReference type="Gene3D" id="3.30.230.70">
    <property type="entry name" value="GHMP Kinase, N-terminal domain"/>
    <property type="match status" value="2"/>
</dbReference>
<evidence type="ECO:0000256" key="2">
    <source>
        <dbReference type="ARBA" id="ARBA00012416"/>
    </source>
</evidence>
<dbReference type="EMBL" id="AP023036">
    <property type="protein sequence ID" value="BCD45708.1"/>
    <property type="molecule type" value="Genomic_DNA"/>
</dbReference>
<evidence type="ECO:0000256" key="8">
    <source>
        <dbReference type="ARBA" id="ARBA00022884"/>
    </source>
</evidence>
<dbReference type="Proteomes" id="UP000509742">
    <property type="component" value="Chromosome"/>
</dbReference>
<dbReference type="InterPro" id="IPR015848">
    <property type="entry name" value="PNPase_PH_RNA-bd_bac/org-type"/>
</dbReference>
<dbReference type="OrthoDB" id="9804305at2"/>
<keyword evidence="4 13" id="KW-0808">Transferase</keyword>
<evidence type="ECO:0000259" key="11">
    <source>
        <dbReference type="PROSITE" id="PS50126"/>
    </source>
</evidence>
<dbReference type="FunFam" id="3.30.1370.10:FF:000001">
    <property type="entry name" value="Polyribonucleotide nucleotidyltransferase"/>
    <property type="match status" value="1"/>
</dbReference>
<dbReference type="SUPFAM" id="SSF55666">
    <property type="entry name" value="Ribonuclease PH domain 2-like"/>
    <property type="match status" value="2"/>
</dbReference>
<evidence type="ECO:0000256" key="7">
    <source>
        <dbReference type="ARBA" id="ARBA00022842"/>
    </source>
</evidence>
<dbReference type="GO" id="GO:0006396">
    <property type="term" value="P:RNA processing"/>
    <property type="evidence" value="ECO:0007669"/>
    <property type="project" value="InterPro"/>
</dbReference>
<dbReference type="InterPro" id="IPR027408">
    <property type="entry name" value="PNPase/RNase_PH_dom_sf"/>
</dbReference>
<dbReference type="Gene3D" id="2.40.50.140">
    <property type="entry name" value="Nucleic acid-binding proteins"/>
    <property type="match status" value="1"/>
</dbReference>
<keyword evidence="6" id="KW-0479">Metal-binding</keyword>
<dbReference type="RefSeq" id="WP_006564269.1">
    <property type="nucleotide sequence ID" value="NZ_AP019774.1"/>
</dbReference>
<dbReference type="PANTHER" id="PTHR11252:SF0">
    <property type="entry name" value="POLYRIBONUCLEOTIDE NUCLEOTIDYLTRANSFERASE 1, MITOCHONDRIAL"/>
    <property type="match status" value="1"/>
</dbReference>
<dbReference type="SUPFAM" id="SSF54211">
    <property type="entry name" value="Ribosomal protein S5 domain 2-like"/>
    <property type="match status" value="2"/>
</dbReference>
<dbReference type="PROSITE" id="PS50126">
    <property type="entry name" value="S1"/>
    <property type="match status" value="1"/>
</dbReference>
<dbReference type="GO" id="GO:0004654">
    <property type="term" value="F:polyribonucleotide nucleotidyltransferase activity"/>
    <property type="evidence" value="ECO:0007669"/>
    <property type="project" value="UniProtKB-UniRule"/>
</dbReference>
<dbReference type="InterPro" id="IPR004087">
    <property type="entry name" value="KH_dom"/>
</dbReference>
<dbReference type="NCBIfam" id="TIGR03591">
    <property type="entry name" value="polynuc_phos"/>
    <property type="match status" value="1"/>
</dbReference>
<dbReference type="InterPro" id="IPR020568">
    <property type="entry name" value="Ribosomal_Su5_D2-typ_SF"/>
</dbReference>
<dbReference type="SMART" id="SM00322">
    <property type="entry name" value="KH"/>
    <property type="match status" value="1"/>
</dbReference>
<dbReference type="GO" id="GO:0005829">
    <property type="term" value="C:cytosol"/>
    <property type="evidence" value="ECO:0007669"/>
    <property type="project" value="TreeGrafter"/>
</dbReference>
<dbReference type="SUPFAM" id="SSF50249">
    <property type="entry name" value="Nucleic acid-binding proteins"/>
    <property type="match status" value="1"/>
</dbReference>
<dbReference type="AlphaFoldDB" id="A0A6J4CYA1"/>
<reference evidence="12 15" key="2">
    <citation type="submission" date="2020-04" db="EMBL/GenBank/DDBJ databases">
        <title>Genomic analysis of gastric non-Helicobacter pylori Helicobacters isolated in Japan.</title>
        <authorList>
            <person name="Suzuki M."/>
            <person name="Rimbara E."/>
        </authorList>
    </citation>
    <scope>NUCLEOTIDE SEQUENCE [LARGE SCALE GENOMIC DNA]</scope>
    <source>
        <strain evidence="12 15">NHP19-0020</strain>
    </source>
</reference>
<dbReference type="InterPro" id="IPR036345">
    <property type="entry name" value="ExoRNase_PH_dom2_sf"/>
</dbReference>
<dbReference type="GO" id="GO:0006402">
    <property type="term" value="P:mRNA catabolic process"/>
    <property type="evidence" value="ECO:0007669"/>
    <property type="project" value="UniProtKB-UniRule"/>
</dbReference>
<comment type="similarity">
    <text evidence="1">Belongs to the polyribonucleotide nucleotidyltransferase family.</text>
</comment>
<evidence type="ECO:0000313" key="12">
    <source>
        <dbReference type="EMBL" id="BCD45708.1"/>
    </source>
</evidence>
<evidence type="ECO:0000256" key="6">
    <source>
        <dbReference type="ARBA" id="ARBA00022723"/>
    </source>
</evidence>
<keyword evidence="15" id="KW-1185">Reference proteome</keyword>
<dbReference type="InterPro" id="IPR001247">
    <property type="entry name" value="ExoRNase_PH_dom1"/>
</dbReference>
<keyword evidence="7" id="KW-0460">Magnesium</keyword>
<evidence type="ECO:0000256" key="5">
    <source>
        <dbReference type="ARBA" id="ARBA00022695"/>
    </source>
</evidence>
<dbReference type="GO" id="GO:0046872">
    <property type="term" value="F:metal ion binding"/>
    <property type="evidence" value="ECO:0007669"/>
    <property type="project" value="UniProtKB-KW"/>
</dbReference>
<keyword evidence="5" id="KW-0548">Nucleotidyltransferase</keyword>
<dbReference type="Proteomes" id="UP000317935">
    <property type="component" value="Chromosome"/>
</dbReference>
<evidence type="ECO:0000256" key="9">
    <source>
        <dbReference type="NCBIfam" id="TIGR03591"/>
    </source>
</evidence>
<dbReference type="PROSITE" id="PS50084">
    <property type="entry name" value="KH_TYPE_1"/>
    <property type="match status" value="1"/>
</dbReference>
<dbReference type="Pfam" id="PF03726">
    <property type="entry name" value="PNPase"/>
    <property type="match status" value="1"/>
</dbReference>
<dbReference type="InterPro" id="IPR003029">
    <property type="entry name" value="S1_domain"/>
</dbReference>
<proteinExistence type="inferred from homology"/>
<dbReference type="InterPro" id="IPR036456">
    <property type="entry name" value="PNPase_PH_RNA-bd_sf"/>
</dbReference>
<evidence type="ECO:0000256" key="4">
    <source>
        <dbReference type="ARBA" id="ARBA00022679"/>
    </source>
</evidence>
<dbReference type="InterPro" id="IPR012340">
    <property type="entry name" value="NA-bd_OB-fold"/>
</dbReference>
<evidence type="ECO:0000313" key="13">
    <source>
        <dbReference type="EMBL" id="BCD69682.1"/>
    </source>
</evidence>
<reference evidence="13 14" key="1">
    <citation type="submission" date="2019-06" db="EMBL/GenBank/DDBJ databases">
        <title>Complete genome sequence of Helicobacter suis SNTW101c.</title>
        <authorList>
            <person name="Rimbara E."/>
            <person name="Suzuki M."/>
            <person name="Matsui H."/>
            <person name="Nakamura M."/>
            <person name="Mori S."/>
            <person name="Shibayama K."/>
        </authorList>
    </citation>
    <scope>NUCLEOTIDE SEQUENCE [LARGE SCALE GENOMIC DNA]</scope>
    <source>
        <strain evidence="13 14">SNTW101c</strain>
    </source>
</reference>
<dbReference type="EMBL" id="AP019774">
    <property type="protein sequence ID" value="BCD69682.1"/>
    <property type="molecule type" value="Genomic_DNA"/>
</dbReference>
<keyword evidence="3" id="KW-0963">Cytoplasm</keyword>
<organism evidence="13 14">
    <name type="scientific">Helicobacter suis</name>
    <dbReference type="NCBI Taxonomy" id="104628"/>
    <lineage>
        <taxon>Bacteria</taxon>
        <taxon>Pseudomonadati</taxon>
        <taxon>Campylobacterota</taxon>
        <taxon>Epsilonproteobacteria</taxon>
        <taxon>Campylobacterales</taxon>
        <taxon>Helicobacteraceae</taxon>
        <taxon>Helicobacter</taxon>
    </lineage>
</organism>
<dbReference type="SUPFAM" id="SSF46915">
    <property type="entry name" value="Polynucleotide phosphorylase/guanosine pentaphosphate synthase (PNPase/GPSI), domain 3"/>
    <property type="match status" value="1"/>
</dbReference>
<dbReference type="GO" id="GO:0000175">
    <property type="term" value="F:3'-5'-RNA exonuclease activity"/>
    <property type="evidence" value="ECO:0007669"/>
    <property type="project" value="TreeGrafter"/>
</dbReference>
<dbReference type="SMART" id="SM00316">
    <property type="entry name" value="S1"/>
    <property type="match status" value="1"/>
</dbReference>
<sequence>MQNIEINGQEFKIDYVAKTADSALLYRYKGTVILASVVVDRQHTEADFLPLSVQYAQRAYAVGRFPSNFLRREGKMDNFETLTSRLIDRSLRPLFPKGYTYPTQITLLVLSYDYQSDLQVCALNAASNALYLANIGVDTTIHAMRLNGTDTAKSLDLLVVGNAEAILMIEMQIKDSSQHALEESKLLDLIRHAHTQIQEYCMHYYHHFTPHRKPKNLSMKDPIKPNTALIDLLNSRFKAIILETSSLMARSERNAQVQDLIQKIAEELNLEGQQVSLEELKLALQTCLYAHLRSEIIEKQQRPDGRTLTQIRPIYIETNLLPACHSSVLFERGHTQALVACTLGSENDAKQGLGTYEKTPSKERFMLHYNFPPFCVGEAMPMGALSRRELGHGHLAQKALESTLPEQHPVIRLVSEILESNGSSSMASVCAGSLALKAAGIDIRDLVAGVAMGLMVEGDKYAILSDISALEDMQGDMDFKIAGTHQGVLAMQMDTKLSGICLEWLGEILKQAKQARTVILERMQEIAQIMPINTKAMPISESFYIPPSKISALIGTGGKNIKEILQRFAVQIDLDKQSGQVCIHGIQEAVLKAKDFILESLEIPSYVAGEQVQAWVKKVVDFGVFVRLSGGGQALLHKSDLKDLDWQNLKPDTSLTCQVSKIEQGKVHVILT</sequence>
<dbReference type="CDD" id="cd00164">
    <property type="entry name" value="S1_like"/>
    <property type="match status" value="1"/>
</dbReference>
<dbReference type="InterPro" id="IPR036612">
    <property type="entry name" value="KH_dom_type_1_sf"/>
</dbReference>
<dbReference type="EC" id="2.7.7.8" evidence="2 9"/>